<dbReference type="OrthoDB" id="9798669at2"/>
<dbReference type="Proteomes" id="UP000253383">
    <property type="component" value="Unassembled WGS sequence"/>
</dbReference>
<evidence type="ECO:0000256" key="2">
    <source>
        <dbReference type="ARBA" id="ARBA00022857"/>
    </source>
</evidence>
<name>A0A368JQL2_9BACT</name>
<dbReference type="InterPro" id="IPR008030">
    <property type="entry name" value="NmrA-like"/>
</dbReference>
<evidence type="ECO:0000313" key="5">
    <source>
        <dbReference type="Proteomes" id="UP000253383"/>
    </source>
</evidence>
<dbReference type="RefSeq" id="WP_114405659.1">
    <property type="nucleotide sequence ID" value="NZ_QOWE01000006.1"/>
</dbReference>
<dbReference type="PANTHER" id="PTHR42748">
    <property type="entry name" value="NITROGEN METABOLITE REPRESSION PROTEIN NMRA FAMILY MEMBER"/>
    <property type="match status" value="1"/>
</dbReference>
<dbReference type="SUPFAM" id="SSF51735">
    <property type="entry name" value="NAD(P)-binding Rossmann-fold domains"/>
    <property type="match status" value="1"/>
</dbReference>
<comment type="similarity">
    <text evidence="1">Belongs to the NmrA-type oxidoreductase family.</text>
</comment>
<reference evidence="4 5" key="1">
    <citation type="submission" date="2018-07" db="EMBL/GenBank/DDBJ databases">
        <title>Genome analysis of Larkinella rosea.</title>
        <authorList>
            <person name="Zhou Z."/>
            <person name="Wang G."/>
        </authorList>
    </citation>
    <scope>NUCLEOTIDE SEQUENCE [LARGE SCALE GENOMIC DNA]</scope>
    <source>
        <strain evidence="5">zzj9</strain>
    </source>
</reference>
<dbReference type="EMBL" id="QOWE01000006">
    <property type="protein sequence ID" value="RCR69960.1"/>
    <property type="molecule type" value="Genomic_DNA"/>
</dbReference>
<comment type="caution">
    <text evidence="4">The sequence shown here is derived from an EMBL/GenBank/DDBJ whole genome shotgun (WGS) entry which is preliminary data.</text>
</comment>
<keyword evidence="5" id="KW-1185">Reference proteome</keyword>
<accession>A0A368JQL2</accession>
<proteinExistence type="inferred from homology"/>
<dbReference type="Gene3D" id="3.40.50.720">
    <property type="entry name" value="NAD(P)-binding Rossmann-like Domain"/>
    <property type="match status" value="1"/>
</dbReference>
<protein>
    <submittedName>
        <fullName evidence="4">NmrA/HSCARG family protein</fullName>
    </submittedName>
</protein>
<dbReference type="Pfam" id="PF05368">
    <property type="entry name" value="NmrA"/>
    <property type="match status" value="1"/>
</dbReference>
<keyword evidence="2" id="KW-0521">NADP</keyword>
<feature type="domain" description="NmrA-like" evidence="3">
    <location>
        <begin position="3"/>
        <end position="305"/>
    </location>
</feature>
<dbReference type="PANTHER" id="PTHR42748:SF7">
    <property type="entry name" value="NMRA LIKE REDOX SENSOR 1-RELATED"/>
    <property type="match status" value="1"/>
</dbReference>
<evidence type="ECO:0000256" key="1">
    <source>
        <dbReference type="ARBA" id="ARBA00006328"/>
    </source>
</evidence>
<dbReference type="InterPro" id="IPR036291">
    <property type="entry name" value="NAD(P)-bd_dom_sf"/>
</dbReference>
<evidence type="ECO:0000313" key="4">
    <source>
        <dbReference type="EMBL" id="RCR69960.1"/>
    </source>
</evidence>
<sequence length="316" mass="35182">MSEKKIIAIFGATGAQGGGLARAILHDKNSEFAVRAITRDTSSDKAKELAQLGAEVVVADIDDEQSLRQALEGTYGAFFVTFFWAHFSPEREYNEARSMAQAAKQAGLKHVIWSTLEDTREWIPLDDDRMPTLQGKYKVPHFDAKGEADQFFTDLGVPTTFLRASFYWENFIYFGAGPKKGPDDRLYLTLPMADKKMAGVASEDIGKTAYAIFQGGTEFVGKTIGVAGDQLTGQEMAAKLSKAIGQEVIYNYVTPEVYRGFGFPGADDMGNMFQFYRDFDEVCNKVRDVSYSRELNPELQSFDAWLEQNAGRIPLD</sequence>
<gene>
    <name evidence="4" type="ORF">DUE52_09025</name>
</gene>
<dbReference type="CDD" id="cd05251">
    <property type="entry name" value="NmrA_like_SDR_a"/>
    <property type="match status" value="1"/>
</dbReference>
<organism evidence="4 5">
    <name type="scientific">Larkinella punicea</name>
    <dbReference type="NCBI Taxonomy" id="2315727"/>
    <lineage>
        <taxon>Bacteria</taxon>
        <taxon>Pseudomonadati</taxon>
        <taxon>Bacteroidota</taxon>
        <taxon>Cytophagia</taxon>
        <taxon>Cytophagales</taxon>
        <taxon>Spirosomataceae</taxon>
        <taxon>Larkinella</taxon>
    </lineage>
</organism>
<dbReference type="Gene3D" id="3.90.25.10">
    <property type="entry name" value="UDP-galactose 4-epimerase, domain 1"/>
    <property type="match status" value="1"/>
</dbReference>
<dbReference type="InterPro" id="IPR051164">
    <property type="entry name" value="NmrA-like_oxidored"/>
</dbReference>
<dbReference type="AlphaFoldDB" id="A0A368JQL2"/>
<evidence type="ECO:0000259" key="3">
    <source>
        <dbReference type="Pfam" id="PF05368"/>
    </source>
</evidence>